<evidence type="ECO:0000256" key="1">
    <source>
        <dbReference type="SAM" id="Phobius"/>
    </source>
</evidence>
<keyword evidence="1" id="KW-0472">Membrane</keyword>
<proteinExistence type="predicted"/>
<dbReference type="RefSeq" id="WP_147803220.1">
    <property type="nucleotide sequence ID" value="NZ_CP144914.1"/>
</dbReference>
<gene>
    <name evidence="3" type="ORF">FTX54_004675</name>
</gene>
<protein>
    <submittedName>
        <fullName evidence="3">Tad domain-containing protein</fullName>
    </submittedName>
</protein>
<dbReference type="AlphaFoldDB" id="A0A5C7F5X2"/>
<sequence>MWKQLKNEERGNIIVIFAFALSMLMGFAAIAVDAGQLYFEKSNLQKTVDAAALAGAHAYYSGDSNLEAQEIADLNGFQIAGSQITVENGRVTVQHESNVPLSFARMIGINDADVFASSTAATGALGKGDRIAPIAIEESEIPDGKYLNCAKPEDGGNCGYLTGNGTGASSLNEALVYGKTIEIGTYELETEPGAKVGQVRSAVDEIISKDSGNNKCDSYSTADASCYRVITVAVTESGAFSDASGRDHVNVLGFASYWVEGFTNQGGNSRIVGHYIDMVRLGELDPNAKNYGSHVVKLME</sequence>
<reference evidence="3 4" key="1">
    <citation type="submission" date="2024-01" db="EMBL/GenBank/DDBJ databases">
        <title>Complete Genome Sequence of Alkalicoccus halolimnae BZ-SZ-XJ29T, a Moderately Halophilic Bacterium Isolated from a Salt Lake.</title>
        <authorList>
            <person name="Zhao B."/>
        </authorList>
    </citation>
    <scope>NUCLEOTIDE SEQUENCE [LARGE SCALE GENOMIC DNA]</scope>
    <source>
        <strain evidence="3 4">BZ-SZ-XJ29</strain>
    </source>
</reference>
<evidence type="ECO:0000313" key="3">
    <source>
        <dbReference type="EMBL" id="WWD80858.1"/>
    </source>
</evidence>
<keyword evidence="1" id="KW-0812">Transmembrane</keyword>
<dbReference type="EMBL" id="CP144914">
    <property type="protein sequence ID" value="WWD80858.1"/>
    <property type="molecule type" value="Genomic_DNA"/>
</dbReference>
<evidence type="ECO:0000259" key="2">
    <source>
        <dbReference type="Pfam" id="PF13400"/>
    </source>
</evidence>
<name>A0A5C7F5X2_9BACI</name>
<keyword evidence="4" id="KW-1185">Reference proteome</keyword>
<dbReference type="Pfam" id="PF13400">
    <property type="entry name" value="Tad"/>
    <property type="match status" value="1"/>
</dbReference>
<dbReference type="KEGG" id="ahal:FTX54_004675"/>
<keyword evidence="1" id="KW-1133">Transmembrane helix</keyword>
<organism evidence="3 4">
    <name type="scientific">Alkalicoccus halolimnae</name>
    <dbReference type="NCBI Taxonomy" id="1667239"/>
    <lineage>
        <taxon>Bacteria</taxon>
        <taxon>Bacillati</taxon>
        <taxon>Bacillota</taxon>
        <taxon>Bacilli</taxon>
        <taxon>Bacillales</taxon>
        <taxon>Bacillaceae</taxon>
        <taxon>Alkalicoccus</taxon>
    </lineage>
</organism>
<feature type="domain" description="Putative Flp pilus-assembly TadG-like N-terminal" evidence="2">
    <location>
        <begin position="11"/>
        <end position="57"/>
    </location>
</feature>
<dbReference type="InterPro" id="IPR028087">
    <property type="entry name" value="Tad_N"/>
</dbReference>
<dbReference type="Proteomes" id="UP000321816">
    <property type="component" value="Chromosome"/>
</dbReference>
<evidence type="ECO:0000313" key="4">
    <source>
        <dbReference type="Proteomes" id="UP000321816"/>
    </source>
</evidence>
<accession>A0A5C7F5X2</accession>
<dbReference type="OrthoDB" id="2830515at2"/>
<feature type="transmembrane region" description="Helical" evidence="1">
    <location>
        <begin position="12"/>
        <end position="32"/>
    </location>
</feature>